<sequence>MKNPVKIALLGVAALAVAGTGSVYAEGLHVIQGGPAYFSAGVGVFNGVGVRPVSGPNPRIPELDVEYQSASKLFGIGALYGLMVNTDGGIMGYTGFYSDIAWDNDHWILTPVLGFGGYDKGRGKDLGSTFQFRLELGLAYQFANGSRLGVKIAHISNAKIVQQDPGENEALVTYSIPLSFGDHS</sequence>
<reference evidence="2 3" key="1">
    <citation type="journal article" date="2009" name="J. Bacteriol.">
        <title>Draft genome sequence of the extremely acidophilic bacterium Acidithiobacillus caldus ATCC 51756 reveals metabolic versatility in the genus Acidithiobacillus.</title>
        <authorList>
            <person name="Valdes J."/>
            <person name="Quatrini R."/>
            <person name="Hallberg K."/>
            <person name="Dopson M."/>
            <person name="Valenzuela P.D."/>
            <person name="Holmes D.S."/>
        </authorList>
    </citation>
    <scope>NUCLEOTIDE SEQUENCE [LARGE SCALE GENOMIC DNA]</scope>
    <source>
        <strain evidence="3">ATCC 51756 / DSM 8584 / KU</strain>
    </source>
</reference>
<dbReference type="Pfam" id="PF09411">
    <property type="entry name" value="PagL"/>
    <property type="match status" value="1"/>
</dbReference>
<feature type="chain" id="PRO_5001582092" description="Deacylase" evidence="1">
    <location>
        <begin position="26"/>
        <end position="184"/>
    </location>
</feature>
<dbReference type="eggNOG" id="ENOG5031K9Q">
    <property type="taxonomic scope" value="Bacteria"/>
</dbReference>
<dbReference type="RefSeq" id="WP_004873261.1">
    <property type="nucleotide sequence ID" value="NZ_CP005986.1"/>
</dbReference>
<evidence type="ECO:0000313" key="3">
    <source>
        <dbReference type="Proteomes" id="UP000005522"/>
    </source>
</evidence>
<proteinExistence type="predicted"/>
<gene>
    <name evidence="2" type="ORF">Acaty_c2457</name>
</gene>
<dbReference type="InterPro" id="IPR018550">
    <property type="entry name" value="Lipid-A_deacylase-rel"/>
</dbReference>
<dbReference type="Gene3D" id="2.40.160.20">
    <property type="match status" value="1"/>
</dbReference>
<evidence type="ECO:0000313" key="2">
    <source>
        <dbReference type="EMBL" id="AIA56301.1"/>
    </source>
</evidence>
<accession>A0A060A264</accession>
<evidence type="ECO:0008006" key="4">
    <source>
        <dbReference type="Google" id="ProtNLM"/>
    </source>
</evidence>
<protein>
    <recommendedName>
        <fullName evidence="4">Deacylase</fullName>
    </recommendedName>
</protein>
<name>A0A060A264_ACICK</name>
<dbReference type="GeneID" id="92932521"/>
<organism evidence="2 3">
    <name type="scientific">Acidithiobacillus caldus (strain ATCC 51756 / DSM 8584 / KU)</name>
    <dbReference type="NCBI Taxonomy" id="637389"/>
    <lineage>
        <taxon>Bacteria</taxon>
        <taxon>Pseudomonadati</taxon>
        <taxon>Pseudomonadota</taxon>
        <taxon>Acidithiobacillia</taxon>
        <taxon>Acidithiobacillales</taxon>
        <taxon>Acidithiobacillaceae</taxon>
        <taxon>Acidithiobacillus</taxon>
    </lineage>
</organism>
<keyword evidence="1" id="KW-0732">Signal</keyword>
<dbReference type="HOGENOM" id="CLU_116714_0_0_6"/>
<dbReference type="Proteomes" id="UP000005522">
    <property type="component" value="Chromosome"/>
</dbReference>
<dbReference type="EMBL" id="CP005986">
    <property type="protein sequence ID" value="AIA56301.1"/>
    <property type="molecule type" value="Genomic_DNA"/>
</dbReference>
<dbReference type="KEGG" id="acz:Acaty_c2457"/>
<dbReference type="AlphaFoldDB" id="A0A060A264"/>
<feature type="signal peptide" evidence="1">
    <location>
        <begin position="1"/>
        <end position="25"/>
    </location>
</feature>
<evidence type="ECO:0000256" key="1">
    <source>
        <dbReference type="SAM" id="SignalP"/>
    </source>
</evidence>